<keyword evidence="9" id="KW-1185">Reference proteome</keyword>
<evidence type="ECO:0000256" key="1">
    <source>
        <dbReference type="ARBA" id="ARBA00004245"/>
    </source>
</evidence>
<feature type="compositionally biased region" description="Low complexity" evidence="6">
    <location>
        <begin position="107"/>
        <end position="117"/>
    </location>
</feature>
<comment type="caution">
    <text evidence="8">The sequence shown here is derived from an EMBL/GenBank/DDBJ whole genome shotgun (WGS) entry which is preliminary data.</text>
</comment>
<proteinExistence type="inferred from homology"/>
<dbReference type="VEuPathDB" id="PiroplasmaDB:BOVATA_025440"/>
<reference evidence="8 9" key="1">
    <citation type="journal article" date="2017" name="BMC Genomics">
        <title>Whole-genome assembly of Babesia ovata and comparative genomics between closely related pathogens.</title>
        <authorList>
            <person name="Yamagishi J."/>
            <person name="Asada M."/>
            <person name="Hakimi H."/>
            <person name="Tanaka T.Q."/>
            <person name="Sugimoto C."/>
            <person name="Kawazu S."/>
        </authorList>
    </citation>
    <scope>NUCLEOTIDE SEQUENCE [LARGE SCALE GENOMIC DNA]</scope>
    <source>
        <strain evidence="8 9">Miyake</strain>
    </source>
</reference>
<organism evidence="8 9">
    <name type="scientific">Babesia ovata</name>
    <dbReference type="NCBI Taxonomy" id="189622"/>
    <lineage>
        <taxon>Eukaryota</taxon>
        <taxon>Sar</taxon>
        <taxon>Alveolata</taxon>
        <taxon>Apicomplexa</taxon>
        <taxon>Aconoidasida</taxon>
        <taxon>Piroplasmida</taxon>
        <taxon>Babesiidae</taxon>
        <taxon>Babesia</taxon>
    </lineage>
</organism>
<gene>
    <name evidence="8" type="ORF">BOVATA_025440</name>
</gene>
<comment type="similarity">
    <text evidence="2">Belongs to the TUBGCP family.</text>
</comment>
<accession>A0A2H6KDI5</accession>
<dbReference type="EMBL" id="BDSA01000002">
    <property type="protein sequence ID" value="GBE61051.1"/>
    <property type="molecule type" value="Genomic_DNA"/>
</dbReference>
<dbReference type="InterPro" id="IPR042241">
    <property type="entry name" value="GCP_C_sf"/>
</dbReference>
<dbReference type="Pfam" id="PF04130">
    <property type="entry name" value="GCP_C_terminal"/>
    <property type="match status" value="1"/>
</dbReference>
<comment type="subcellular location">
    <subcellularLocation>
        <location evidence="1">Cytoplasm</location>
        <location evidence="1">Cytoskeleton</location>
    </subcellularLocation>
</comment>
<keyword evidence="5" id="KW-0206">Cytoskeleton</keyword>
<evidence type="ECO:0000259" key="7">
    <source>
        <dbReference type="Pfam" id="PF04130"/>
    </source>
</evidence>
<dbReference type="AlphaFoldDB" id="A0A2H6KDI5"/>
<evidence type="ECO:0000256" key="2">
    <source>
        <dbReference type="ARBA" id="ARBA00010337"/>
    </source>
</evidence>
<evidence type="ECO:0000256" key="5">
    <source>
        <dbReference type="ARBA" id="ARBA00023212"/>
    </source>
</evidence>
<feature type="domain" description="Gamma tubulin complex component C-terminal" evidence="7">
    <location>
        <begin position="969"/>
        <end position="1168"/>
    </location>
</feature>
<keyword evidence="3" id="KW-0963">Cytoplasm</keyword>
<dbReference type="OrthoDB" id="366262at2759"/>
<dbReference type="Gene3D" id="1.20.120.1900">
    <property type="entry name" value="Gamma-tubulin complex, C-terminal domain"/>
    <property type="match status" value="1"/>
</dbReference>
<dbReference type="Proteomes" id="UP000236319">
    <property type="component" value="Unassembled WGS sequence"/>
</dbReference>
<dbReference type="RefSeq" id="XP_028867294.1">
    <property type="nucleotide sequence ID" value="XM_029011461.1"/>
</dbReference>
<evidence type="ECO:0000313" key="9">
    <source>
        <dbReference type="Proteomes" id="UP000236319"/>
    </source>
</evidence>
<dbReference type="GeneID" id="39874821"/>
<dbReference type="InterPro" id="IPR040457">
    <property type="entry name" value="GCP_C"/>
</dbReference>
<evidence type="ECO:0000256" key="4">
    <source>
        <dbReference type="ARBA" id="ARBA00022701"/>
    </source>
</evidence>
<name>A0A2H6KDI5_9APIC</name>
<dbReference type="GO" id="GO:0005874">
    <property type="term" value="C:microtubule"/>
    <property type="evidence" value="ECO:0007669"/>
    <property type="project" value="UniProtKB-KW"/>
</dbReference>
<protein>
    <submittedName>
        <fullName evidence="8">Microsomal signal peptidase subunit gp23, putative</fullName>
    </submittedName>
</protein>
<dbReference type="GO" id="GO:0043015">
    <property type="term" value="F:gamma-tubulin binding"/>
    <property type="evidence" value="ECO:0007669"/>
    <property type="project" value="InterPro"/>
</dbReference>
<evidence type="ECO:0000256" key="3">
    <source>
        <dbReference type="ARBA" id="ARBA00022490"/>
    </source>
</evidence>
<evidence type="ECO:0000313" key="8">
    <source>
        <dbReference type="EMBL" id="GBE61051.1"/>
    </source>
</evidence>
<feature type="region of interest" description="Disordered" evidence="6">
    <location>
        <begin position="95"/>
        <end position="117"/>
    </location>
</feature>
<evidence type="ECO:0000256" key="6">
    <source>
        <dbReference type="SAM" id="MobiDB-lite"/>
    </source>
</evidence>
<keyword evidence="4" id="KW-0493">Microtubule</keyword>
<sequence length="1176" mass="131416">MELCFQVLALADHLSQLDSEELSTAELKGLDAGDVQRQLSRHLVDQFWCSVLRRSPHSPATHSWRQKNSRYSASSILEDLELSARKRVVRAAPHVGSAFEESREGPSSRASTRQSVSSNTKYQCKNVYVDVALHLHREALRRKGLHLELLAMDTLLQLLESVSHVERWPAKRIRLSQDPSRWTHLTCRTEVLEMFCHLSSEPEPCMEALELGRHALVRKGVREVRQIDTKLMLGNLNSRGFGVDESFKWTSSYSAPSFRKPTKPIPSDRWTSEAFDNALSRLPNLDAATGSSVSVATGLDKLTINSSLGSGETKLPINSAWLPVATSTDMESIKDFNVTIIPPPLPTKDAYIEKLDNKVTSNWVSSSVKRTYEAPFVDNVFVPDPSGSEQKKTAQASRVPEHTVRFFENSLDALQSELSRVNVFCHVDPKSRTPLHKYAPWQTLPSFDYLALKGNMGRFGGSAVNRESIEEAMVGFTVRRLNGAVHKGPDKNANECDWFSSLVTGLQGLESDLFASETRCAYDADPSSVPIPLHKWVADVVGNGQWSPKALCEGIVGDFLAQLKGKVVPELVEASSDRLLVKLPLAIAPWQGSELAALMRLQCTPFLKALPGYSSLKFVLSELAEIGSTIRNLKYFVALIRCLENIGSGRAALGTVISVYASALDSFLCEFEGAASRFFETDISGSLCETISVYSVYFGRLQPWMGALRWLSDVSFTSGEAGVDGKHFVLPRGSWLLEHLVSKYLGSFGNTEGTDSIAHRSVYRCVITTLKPYLGFIRRWVTGWRGEDEPCDEFQHDGHLRVISPLVAMEGIIQSSRELCVFIECHYYAHLPAADSVFSRYLIGDDTPSGIISATSGENTDTTIPFSDLIRDINDDLLANHHWLNLETLNLLKSDYRIFDILKDIDGFVFFSRFDLMEGVFDEWSRGKDSDSYATFFQSPLRVRVSVESATEFRRAGATLEFSAGLFDSYIFTEDVVECYNSIFRQLCTVHLGSNNVLRVIRWLCLNFRGSCNIGTRRCAPILRVLCLLTRDMHAMMSSLEWYLRYAALAPSYADFMRTADGITGFTDFVSNHKAFVRRARNACLMSPDSVRYSALIRALCYCCGILHESVLGLGFDVLRTVEHADALMALELPCRELAAKFDRLKREFFCLVNSSHDPALFQLGTILQATTNYTV</sequence>